<dbReference type="Proteomes" id="UP000034543">
    <property type="component" value="Unassembled WGS sequence"/>
</dbReference>
<evidence type="ECO:0000313" key="3">
    <source>
        <dbReference type="Proteomes" id="UP000034543"/>
    </source>
</evidence>
<feature type="transmembrane region" description="Helical" evidence="1">
    <location>
        <begin position="126"/>
        <end position="145"/>
    </location>
</feature>
<sequence length="175" mass="20760">MHHFYKIKRVPFVIWYSKHEITHLLIGLVFAWILREVWGVFSFYYVFLAAVGSLVIDVDHLLYFFTYGRKDWYAQEVRRILRQGQIGTLLRFWRDNHKHNTGLASHNVYVLAGFLVLAAVSTQFDWKASVIFFGAIFLHLVFDMFDDYWALGHLNDNWKHLRRNKAAPPVVSEIK</sequence>
<protein>
    <submittedName>
        <fullName evidence="2">Uncharacterized protein</fullName>
    </submittedName>
</protein>
<keyword evidence="1" id="KW-0812">Transmembrane</keyword>
<dbReference type="AlphaFoldDB" id="A0A0G1CDM2"/>
<keyword evidence="1" id="KW-1133">Transmembrane helix</keyword>
<accession>A0A0G1CDM2</accession>
<proteinExistence type="predicted"/>
<reference evidence="2 3" key="1">
    <citation type="journal article" date="2015" name="Nature">
        <title>rRNA introns, odd ribosomes, and small enigmatic genomes across a large radiation of phyla.</title>
        <authorList>
            <person name="Brown C.T."/>
            <person name="Hug L.A."/>
            <person name="Thomas B.C."/>
            <person name="Sharon I."/>
            <person name="Castelle C.J."/>
            <person name="Singh A."/>
            <person name="Wilkins M.J."/>
            <person name="Williams K.H."/>
            <person name="Banfield J.F."/>
        </authorList>
    </citation>
    <scope>NUCLEOTIDE SEQUENCE [LARGE SCALE GENOMIC DNA]</scope>
</reference>
<dbReference type="STRING" id="1618436.UV59_C0035G0014"/>
<keyword evidence="1" id="KW-0472">Membrane</keyword>
<evidence type="ECO:0000313" key="2">
    <source>
        <dbReference type="EMBL" id="KKS83632.1"/>
    </source>
</evidence>
<comment type="caution">
    <text evidence="2">The sequence shown here is derived from an EMBL/GenBank/DDBJ whole genome shotgun (WGS) entry which is preliminary data.</text>
</comment>
<feature type="transmembrane region" description="Helical" evidence="1">
    <location>
        <begin position="21"/>
        <end position="38"/>
    </location>
</feature>
<name>A0A0G1CDM2_9BACT</name>
<organism evidence="2 3">
    <name type="scientific">Candidatus Gottesmanbacteria bacterium GW2011_GWA1_43_11</name>
    <dbReference type="NCBI Taxonomy" id="1618436"/>
    <lineage>
        <taxon>Bacteria</taxon>
        <taxon>Candidatus Gottesmaniibacteriota</taxon>
    </lineage>
</organism>
<feature type="transmembrane region" description="Helical" evidence="1">
    <location>
        <begin position="44"/>
        <end position="65"/>
    </location>
</feature>
<gene>
    <name evidence="2" type="ORF">UV59_C0035G0014</name>
</gene>
<dbReference type="EMBL" id="LCFB01000035">
    <property type="protein sequence ID" value="KKS83632.1"/>
    <property type="molecule type" value="Genomic_DNA"/>
</dbReference>
<evidence type="ECO:0000256" key="1">
    <source>
        <dbReference type="SAM" id="Phobius"/>
    </source>
</evidence>
<feature type="transmembrane region" description="Helical" evidence="1">
    <location>
        <begin position="101"/>
        <end position="120"/>
    </location>
</feature>